<organism evidence="7 8">
    <name type="scientific">Phtheirospermum japonicum</name>
    <dbReference type="NCBI Taxonomy" id="374723"/>
    <lineage>
        <taxon>Eukaryota</taxon>
        <taxon>Viridiplantae</taxon>
        <taxon>Streptophyta</taxon>
        <taxon>Embryophyta</taxon>
        <taxon>Tracheophyta</taxon>
        <taxon>Spermatophyta</taxon>
        <taxon>Magnoliopsida</taxon>
        <taxon>eudicotyledons</taxon>
        <taxon>Gunneridae</taxon>
        <taxon>Pentapetalae</taxon>
        <taxon>asterids</taxon>
        <taxon>lamiids</taxon>
        <taxon>Lamiales</taxon>
        <taxon>Orobanchaceae</taxon>
        <taxon>Orobanchaceae incertae sedis</taxon>
        <taxon>Phtheirospermum</taxon>
    </lineage>
</organism>
<dbReference type="Gene3D" id="3.30.40.10">
    <property type="entry name" value="Zinc/RING finger domain, C3HC4 (zinc finger)"/>
    <property type="match status" value="1"/>
</dbReference>
<dbReference type="InterPro" id="IPR013083">
    <property type="entry name" value="Znf_RING/FYVE/PHD"/>
</dbReference>
<keyword evidence="2 4" id="KW-0863">Zinc-finger</keyword>
<dbReference type="Proteomes" id="UP000653305">
    <property type="component" value="Unassembled WGS sequence"/>
</dbReference>
<feature type="region of interest" description="Disordered" evidence="5">
    <location>
        <begin position="1"/>
        <end position="112"/>
    </location>
</feature>
<sequence length="304" mass="34439">MTSASELFYNRRSRFGRTSDPFDPGSDFGSHPHLDRTNRRHRTHNSPGGNHARRDRLDPDGCDPLRRPHHHPRPQPLHRTSSSSSHAPQERESTRVEDNGHQLSSGNNVSSHVIVRDRMRVNGSGNDRLPGAVLLARERLLQRLRGVTLSSSRRSNRSLSSGSHSNDIAITDDFRLVDAGDWETEISREWLATIVPLTNSVDQQTSKRPPGLSQEALSRLCLETFSVVPDESYEQGSSRMIRECSICLESFSEGDELIRLPCRHRYHFCCLEPWVKTCGDCPYCRRGIDVNLHGVDENQKCWGV</sequence>
<feature type="compositionally biased region" description="Basic and acidic residues" evidence="5">
    <location>
        <begin position="88"/>
        <end position="100"/>
    </location>
</feature>
<name>A0A830BM59_9LAMI</name>
<feature type="domain" description="RING-type" evidence="6">
    <location>
        <begin position="244"/>
        <end position="285"/>
    </location>
</feature>
<dbReference type="GO" id="GO:0061630">
    <property type="term" value="F:ubiquitin protein ligase activity"/>
    <property type="evidence" value="ECO:0007669"/>
    <property type="project" value="TreeGrafter"/>
</dbReference>
<evidence type="ECO:0000313" key="8">
    <source>
        <dbReference type="Proteomes" id="UP000653305"/>
    </source>
</evidence>
<protein>
    <submittedName>
        <fullName evidence="7">E3 ubiquitin-protein ligase rlim</fullName>
    </submittedName>
</protein>
<dbReference type="PANTHER" id="PTHR45931:SF3">
    <property type="entry name" value="RING ZINC FINGER-CONTAINING PROTEIN"/>
    <property type="match status" value="1"/>
</dbReference>
<accession>A0A830BM59</accession>
<keyword evidence="1" id="KW-0479">Metal-binding</keyword>
<dbReference type="PANTHER" id="PTHR45931">
    <property type="entry name" value="SI:CH211-59O9.10"/>
    <property type="match status" value="1"/>
</dbReference>
<evidence type="ECO:0000259" key="6">
    <source>
        <dbReference type="PROSITE" id="PS50089"/>
    </source>
</evidence>
<feature type="compositionally biased region" description="Polar residues" evidence="5">
    <location>
        <begin position="101"/>
        <end position="111"/>
    </location>
</feature>
<dbReference type="PROSITE" id="PS50089">
    <property type="entry name" value="ZF_RING_2"/>
    <property type="match status" value="1"/>
</dbReference>
<dbReference type="OrthoDB" id="8062037at2759"/>
<dbReference type="EMBL" id="BMAC01000170">
    <property type="protein sequence ID" value="GFP88617.1"/>
    <property type="molecule type" value="Genomic_DNA"/>
</dbReference>
<dbReference type="GO" id="GO:0008270">
    <property type="term" value="F:zinc ion binding"/>
    <property type="evidence" value="ECO:0007669"/>
    <property type="project" value="UniProtKB-KW"/>
</dbReference>
<dbReference type="InterPro" id="IPR051834">
    <property type="entry name" value="RING_finger_E3_ligase"/>
</dbReference>
<feature type="compositionally biased region" description="Basic and acidic residues" evidence="5">
    <location>
        <begin position="55"/>
        <end position="66"/>
    </location>
</feature>
<evidence type="ECO:0000256" key="5">
    <source>
        <dbReference type="SAM" id="MobiDB-lite"/>
    </source>
</evidence>
<dbReference type="InterPro" id="IPR001841">
    <property type="entry name" value="Znf_RING"/>
</dbReference>
<evidence type="ECO:0000256" key="4">
    <source>
        <dbReference type="PROSITE-ProRule" id="PRU00175"/>
    </source>
</evidence>
<evidence type="ECO:0000313" key="7">
    <source>
        <dbReference type="EMBL" id="GFP88617.1"/>
    </source>
</evidence>
<proteinExistence type="predicted"/>
<dbReference type="GO" id="GO:0006511">
    <property type="term" value="P:ubiquitin-dependent protein catabolic process"/>
    <property type="evidence" value="ECO:0007669"/>
    <property type="project" value="TreeGrafter"/>
</dbReference>
<dbReference type="GO" id="GO:0005634">
    <property type="term" value="C:nucleus"/>
    <property type="evidence" value="ECO:0007669"/>
    <property type="project" value="TreeGrafter"/>
</dbReference>
<dbReference type="SUPFAM" id="SSF57850">
    <property type="entry name" value="RING/U-box"/>
    <property type="match status" value="1"/>
</dbReference>
<keyword evidence="8" id="KW-1185">Reference proteome</keyword>
<dbReference type="AlphaFoldDB" id="A0A830BM59"/>
<reference evidence="7" key="1">
    <citation type="submission" date="2020-07" db="EMBL/GenBank/DDBJ databases">
        <title>Ethylene signaling mediates host invasion by parasitic plants.</title>
        <authorList>
            <person name="Yoshida S."/>
        </authorList>
    </citation>
    <scope>NUCLEOTIDE SEQUENCE</scope>
    <source>
        <strain evidence="7">Okayama</strain>
    </source>
</reference>
<dbReference type="SMART" id="SM00184">
    <property type="entry name" value="RING"/>
    <property type="match status" value="1"/>
</dbReference>
<evidence type="ECO:0000256" key="3">
    <source>
        <dbReference type="ARBA" id="ARBA00022833"/>
    </source>
</evidence>
<evidence type="ECO:0000256" key="1">
    <source>
        <dbReference type="ARBA" id="ARBA00022723"/>
    </source>
</evidence>
<comment type="caution">
    <text evidence="7">The sequence shown here is derived from an EMBL/GenBank/DDBJ whole genome shotgun (WGS) entry which is preliminary data.</text>
</comment>
<dbReference type="CDD" id="cd16454">
    <property type="entry name" value="RING-H2_PA-TM-RING"/>
    <property type="match status" value="1"/>
</dbReference>
<gene>
    <name evidence="7" type="ORF">PHJA_001005400</name>
</gene>
<keyword evidence="3" id="KW-0862">Zinc</keyword>
<dbReference type="Pfam" id="PF13639">
    <property type="entry name" value="zf-RING_2"/>
    <property type="match status" value="1"/>
</dbReference>
<evidence type="ECO:0000256" key="2">
    <source>
        <dbReference type="ARBA" id="ARBA00022771"/>
    </source>
</evidence>